<evidence type="ECO:0008006" key="4">
    <source>
        <dbReference type="Google" id="ProtNLM"/>
    </source>
</evidence>
<reference evidence="2 3" key="1">
    <citation type="submission" date="2021-04" db="EMBL/GenBank/DDBJ databases">
        <title>Nocardia tengchongensis.</title>
        <authorList>
            <person name="Zhuang k."/>
            <person name="Ran Y."/>
            <person name="Li W."/>
        </authorList>
    </citation>
    <scope>NUCLEOTIDE SEQUENCE [LARGE SCALE GENOMIC DNA]</scope>
    <source>
        <strain evidence="2 3">CFH S0057</strain>
    </source>
</reference>
<proteinExistence type="predicted"/>
<sequence length="141" mass="14035">MKNSRRAGIGATAIGAAAAVAALTAPNASALVNGITVSDAKVCLNKATTVTVDVTATSFLFDVSLSDNDTSVGNAKVSNSQAVFTWTPTTTGSHTLKAIQEVISTKTITVDVVDCTPIPVPGTGSSASNPLAGLLSSLSAK</sequence>
<keyword evidence="3" id="KW-1185">Reference proteome</keyword>
<gene>
    <name evidence="2" type="ORF">KHQ06_31730</name>
</gene>
<evidence type="ECO:0000313" key="3">
    <source>
        <dbReference type="Proteomes" id="UP000683310"/>
    </source>
</evidence>
<dbReference type="PROSITE" id="PS51318">
    <property type="entry name" value="TAT"/>
    <property type="match status" value="1"/>
</dbReference>
<accession>A0ABX8CL09</accession>
<dbReference type="Proteomes" id="UP000683310">
    <property type="component" value="Chromosome"/>
</dbReference>
<dbReference type="EMBL" id="CP074371">
    <property type="protein sequence ID" value="QVI20644.1"/>
    <property type="molecule type" value="Genomic_DNA"/>
</dbReference>
<keyword evidence="1" id="KW-0732">Signal</keyword>
<evidence type="ECO:0000256" key="1">
    <source>
        <dbReference type="SAM" id="SignalP"/>
    </source>
</evidence>
<feature type="signal peptide" evidence="1">
    <location>
        <begin position="1"/>
        <end position="30"/>
    </location>
</feature>
<protein>
    <recommendedName>
        <fullName evidence="4">Ig-like domain-containing protein</fullName>
    </recommendedName>
</protein>
<dbReference type="RefSeq" id="WP_213556752.1">
    <property type="nucleotide sequence ID" value="NZ_JBHUAW010000455.1"/>
</dbReference>
<dbReference type="InterPro" id="IPR006311">
    <property type="entry name" value="TAT_signal"/>
</dbReference>
<feature type="chain" id="PRO_5045973408" description="Ig-like domain-containing protein" evidence="1">
    <location>
        <begin position="31"/>
        <end position="141"/>
    </location>
</feature>
<organism evidence="2 3">
    <name type="scientific">Nocardia tengchongensis</name>
    <dbReference type="NCBI Taxonomy" id="2055889"/>
    <lineage>
        <taxon>Bacteria</taxon>
        <taxon>Bacillati</taxon>
        <taxon>Actinomycetota</taxon>
        <taxon>Actinomycetes</taxon>
        <taxon>Mycobacteriales</taxon>
        <taxon>Nocardiaceae</taxon>
        <taxon>Nocardia</taxon>
    </lineage>
</organism>
<name>A0ABX8CL09_9NOCA</name>
<evidence type="ECO:0000313" key="2">
    <source>
        <dbReference type="EMBL" id="QVI20644.1"/>
    </source>
</evidence>